<dbReference type="SUPFAM" id="SSF54285">
    <property type="entry name" value="MoaD/ThiS"/>
    <property type="match status" value="1"/>
</dbReference>
<protein>
    <submittedName>
        <fullName evidence="1">ThiamineS protein</fullName>
    </submittedName>
</protein>
<dbReference type="InterPro" id="IPR016155">
    <property type="entry name" value="Mopterin_synth/thiamin_S_b"/>
</dbReference>
<gene>
    <name evidence="1" type="ordered locus">Ferp_0689</name>
</gene>
<dbReference type="EMBL" id="CP001899">
    <property type="protein sequence ID" value="ADC64860.1"/>
    <property type="molecule type" value="Genomic_DNA"/>
</dbReference>
<dbReference type="CDD" id="cd17040">
    <property type="entry name" value="Ubl_MoaD_like"/>
    <property type="match status" value="1"/>
</dbReference>
<keyword evidence="2" id="KW-1185">Reference proteome</keyword>
<dbReference type="eggNOG" id="arCOG00536">
    <property type="taxonomic scope" value="Archaea"/>
</dbReference>
<reference evidence="2" key="1">
    <citation type="submission" date="2010-02" db="EMBL/GenBank/DDBJ databases">
        <title>Complete sequence of Ferroglobus placidus DSM 10642.</title>
        <authorList>
            <consortium name="US DOE Joint Genome Institute"/>
            <person name="Lucas S."/>
            <person name="Copeland A."/>
            <person name="Lapidus A."/>
            <person name="Cheng J.-F."/>
            <person name="Bruce D."/>
            <person name="Goodwin L."/>
            <person name="Pitluck S."/>
            <person name="Saunders E."/>
            <person name="Brettin T."/>
            <person name="Detter J.C."/>
            <person name="Han C."/>
            <person name="Tapia R."/>
            <person name="Larimer F."/>
            <person name="Land M."/>
            <person name="Hauser L."/>
            <person name="Kyrpides N."/>
            <person name="Ivanova N."/>
            <person name="Holmes D."/>
            <person name="Lovley D."/>
            <person name="Kyrpides N."/>
            <person name="Anderson I.J."/>
            <person name="Woyke T."/>
        </authorList>
    </citation>
    <scope>NUCLEOTIDE SEQUENCE [LARGE SCALE GENOMIC DNA]</scope>
    <source>
        <strain evidence="2">DSM 10642 / AEDII12DO</strain>
    </source>
</reference>
<name>D3RWJ7_FERPA</name>
<dbReference type="Proteomes" id="UP000002613">
    <property type="component" value="Chromosome"/>
</dbReference>
<dbReference type="STRING" id="589924.Ferp_0689"/>
<organism evidence="1 2">
    <name type="scientific">Ferroglobus placidus (strain DSM 10642 / AEDII12DO)</name>
    <dbReference type="NCBI Taxonomy" id="589924"/>
    <lineage>
        <taxon>Archaea</taxon>
        <taxon>Methanobacteriati</taxon>
        <taxon>Methanobacteriota</taxon>
        <taxon>Archaeoglobi</taxon>
        <taxon>Archaeoglobales</taxon>
        <taxon>Archaeoglobaceae</taxon>
        <taxon>Ferroglobus</taxon>
    </lineage>
</organism>
<dbReference type="Gene3D" id="3.10.20.30">
    <property type="match status" value="1"/>
</dbReference>
<dbReference type="GeneID" id="8778193"/>
<dbReference type="Pfam" id="PF02597">
    <property type="entry name" value="ThiS"/>
    <property type="match status" value="1"/>
</dbReference>
<dbReference type="HOGENOM" id="CLU_2519611_0_0_2"/>
<dbReference type="AlphaFoldDB" id="D3RWJ7"/>
<accession>D3RWJ7</accession>
<dbReference type="KEGG" id="fpl:Ferp_0689"/>
<evidence type="ECO:0000313" key="2">
    <source>
        <dbReference type="Proteomes" id="UP000002613"/>
    </source>
</evidence>
<evidence type="ECO:0000313" key="1">
    <source>
        <dbReference type="EMBL" id="ADC64860.1"/>
    </source>
</evidence>
<dbReference type="RefSeq" id="WP_012965204.1">
    <property type="nucleotide sequence ID" value="NC_013849.1"/>
</dbReference>
<proteinExistence type="predicted"/>
<dbReference type="InterPro" id="IPR012675">
    <property type="entry name" value="Beta-grasp_dom_sf"/>
</dbReference>
<sequence>MKLKFFGELGMKVGREAEVKINGALSFRELIKKLKEEFPEAKEEFEAVDLYIISVNGRIISKEELERMKFSDRDELIFMFWAAL</sequence>
<dbReference type="InterPro" id="IPR003749">
    <property type="entry name" value="ThiS/MoaD-like"/>
</dbReference>
<reference evidence="1 2" key="2">
    <citation type="journal article" date="2011" name="Stand. Genomic Sci.">
        <title>Complete genome sequence of Ferroglobus placidus AEDII12DO.</title>
        <authorList>
            <person name="Anderson I."/>
            <person name="Risso C."/>
            <person name="Holmes D."/>
            <person name="Lucas S."/>
            <person name="Copeland A."/>
            <person name="Lapidus A."/>
            <person name="Cheng J.F."/>
            <person name="Bruce D."/>
            <person name="Goodwin L."/>
            <person name="Pitluck S."/>
            <person name="Saunders E."/>
            <person name="Brettin T."/>
            <person name="Detter J.C."/>
            <person name="Han C."/>
            <person name="Tapia R."/>
            <person name="Larimer F."/>
            <person name="Land M."/>
            <person name="Hauser L."/>
            <person name="Woyke T."/>
            <person name="Lovley D."/>
            <person name="Kyrpides N."/>
            <person name="Ivanova N."/>
        </authorList>
    </citation>
    <scope>NUCLEOTIDE SEQUENCE [LARGE SCALE GENOMIC DNA]</scope>
    <source>
        <strain evidence="2">DSM 10642 / AEDII12DO</strain>
    </source>
</reference>
<dbReference type="PaxDb" id="589924-Ferp_0689"/>